<accession>A0A8T0G1C9</accession>
<dbReference type="PANTHER" id="PTHR44461">
    <property type="entry name" value="QUINONE OXIDOREDUCTASE-LIKE PROTEIN 1"/>
    <property type="match status" value="1"/>
</dbReference>
<proteinExistence type="inferred from homology"/>
<keyword evidence="3" id="KW-0349">Heme</keyword>
<dbReference type="InterPro" id="IPR017972">
    <property type="entry name" value="Cyt_P450_CS"/>
</dbReference>
<comment type="cofactor">
    <cofactor evidence="1">
        <name>heme</name>
        <dbReference type="ChEBI" id="CHEBI:30413"/>
    </cofactor>
</comment>
<keyword evidence="7" id="KW-0503">Monooxygenase</keyword>
<feature type="domain" description="Enoyl reductase (ER)" evidence="8">
    <location>
        <begin position="379"/>
        <end position="731"/>
    </location>
</feature>
<comment type="similarity">
    <text evidence="2">Belongs to the cytochrome P450 family.</text>
</comment>
<dbReference type="Gene3D" id="1.10.630.10">
    <property type="entry name" value="Cytochrome P450"/>
    <property type="match status" value="2"/>
</dbReference>
<dbReference type="InterPro" id="IPR020843">
    <property type="entry name" value="ER"/>
</dbReference>
<dbReference type="PANTHER" id="PTHR44461:SF1">
    <property type="entry name" value="QUINONE OXIDOREDUCTASE-LIKE PROTEIN 1"/>
    <property type="match status" value="1"/>
</dbReference>
<evidence type="ECO:0000256" key="1">
    <source>
        <dbReference type="ARBA" id="ARBA00001971"/>
    </source>
</evidence>
<dbReference type="InterPro" id="IPR002402">
    <property type="entry name" value="Cyt_P450_E_grp-II"/>
</dbReference>
<dbReference type="PROSITE" id="PS00086">
    <property type="entry name" value="CYTOCHROME_P450"/>
    <property type="match status" value="1"/>
</dbReference>
<dbReference type="PRINTS" id="PR00464">
    <property type="entry name" value="EP450II"/>
</dbReference>
<dbReference type="CDD" id="cd05195">
    <property type="entry name" value="enoyl_red"/>
    <property type="match status" value="1"/>
</dbReference>
<evidence type="ECO:0000256" key="7">
    <source>
        <dbReference type="ARBA" id="ARBA00023033"/>
    </source>
</evidence>
<dbReference type="InterPro" id="IPR042633">
    <property type="entry name" value="CRYZL1"/>
</dbReference>
<keyword evidence="6" id="KW-0408">Iron</keyword>
<gene>
    <name evidence="9" type="ORF">HNY73_000240</name>
</gene>
<evidence type="ECO:0000256" key="3">
    <source>
        <dbReference type="ARBA" id="ARBA00022617"/>
    </source>
</evidence>
<protein>
    <submittedName>
        <fullName evidence="9">Quinone oxidoreductase-like protein 1 like protein</fullName>
    </submittedName>
</protein>
<evidence type="ECO:0000313" key="10">
    <source>
        <dbReference type="Proteomes" id="UP000807504"/>
    </source>
</evidence>
<dbReference type="InterPro" id="IPR008072">
    <property type="entry name" value="Cyt_P450_E_CYP3A"/>
</dbReference>
<dbReference type="Gene3D" id="3.40.50.720">
    <property type="entry name" value="NAD(P)-binding Rossmann-like Domain"/>
    <property type="match status" value="1"/>
</dbReference>
<dbReference type="Pfam" id="PF08240">
    <property type="entry name" value="ADH_N"/>
    <property type="match status" value="1"/>
</dbReference>
<keyword evidence="5" id="KW-0560">Oxidoreductase</keyword>
<comment type="caution">
    <text evidence="9">The sequence shown here is derived from an EMBL/GenBank/DDBJ whole genome shotgun (WGS) entry which is preliminary data.</text>
</comment>
<dbReference type="Proteomes" id="UP000807504">
    <property type="component" value="Unassembled WGS sequence"/>
</dbReference>
<dbReference type="GO" id="GO:0020037">
    <property type="term" value="F:heme binding"/>
    <property type="evidence" value="ECO:0007669"/>
    <property type="project" value="InterPro"/>
</dbReference>
<dbReference type="InterPro" id="IPR011032">
    <property type="entry name" value="GroES-like_sf"/>
</dbReference>
<evidence type="ECO:0000259" key="8">
    <source>
        <dbReference type="SMART" id="SM00829"/>
    </source>
</evidence>
<dbReference type="GO" id="GO:0005506">
    <property type="term" value="F:iron ion binding"/>
    <property type="evidence" value="ECO:0007669"/>
    <property type="project" value="InterPro"/>
</dbReference>
<evidence type="ECO:0000256" key="2">
    <source>
        <dbReference type="ARBA" id="ARBA00010617"/>
    </source>
</evidence>
<dbReference type="SUPFAM" id="SSF50129">
    <property type="entry name" value="GroES-like"/>
    <property type="match status" value="1"/>
</dbReference>
<dbReference type="Pfam" id="PF00067">
    <property type="entry name" value="p450"/>
    <property type="match status" value="2"/>
</dbReference>
<dbReference type="InterPro" id="IPR036291">
    <property type="entry name" value="NAD(P)-bd_dom_sf"/>
</dbReference>
<evidence type="ECO:0000256" key="6">
    <source>
        <dbReference type="ARBA" id="ARBA00023004"/>
    </source>
</evidence>
<dbReference type="InterPro" id="IPR013154">
    <property type="entry name" value="ADH-like_N"/>
</dbReference>
<organism evidence="9 10">
    <name type="scientific">Argiope bruennichi</name>
    <name type="common">Wasp spider</name>
    <name type="synonym">Aranea bruennichi</name>
    <dbReference type="NCBI Taxonomy" id="94029"/>
    <lineage>
        <taxon>Eukaryota</taxon>
        <taxon>Metazoa</taxon>
        <taxon>Ecdysozoa</taxon>
        <taxon>Arthropoda</taxon>
        <taxon>Chelicerata</taxon>
        <taxon>Arachnida</taxon>
        <taxon>Araneae</taxon>
        <taxon>Araneomorphae</taxon>
        <taxon>Entelegynae</taxon>
        <taxon>Araneoidea</taxon>
        <taxon>Araneidae</taxon>
        <taxon>Argiope</taxon>
    </lineage>
</organism>
<keyword evidence="10" id="KW-1185">Reference proteome</keyword>
<evidence type="ECO:0000256" key="4">
    <source>
        <dbReference type="ARBA" id="ARBA00022723"/>
    </source>
</evidence>
<reference evidence="9" key="2">
    <citation type="submission" date="2020-06" db="EMBL/GenBank/DDBJ databases">
        <authorList>
            <person name="Sheffer M."/>
        </authorList>
    </citation>
    <scope>NUCLEOTIDE SEQUENCE</scope>
</reference>
<sequence length="734" mass="82739">MIASNITLDTDLTSVGMPFHENEVERYKKYGRLYGDFEGSSALLSVADPDHLRNILVKDFQFFTNRRGLKTGDTITERMLQLLEGEDWKRVRTIITPTFTTGKIKRMMSIFTSCSKVVVENYRKYAEKGEPVDTKKVFGAFTMDIIASAAFSTKLDSHNDPNNEFVKVARGVFHTNVNMRFVFYLLLPRLMKFFKVPIFPPKGVKFFSDVTMRIIKERRRTGQTRNDFLQLLMDAADETKTEDKTVEIADETLQNYETDTNDQIFKNYKPKKALTNTNFGGPFSSEERAKRNPYTFMPFGAGPRNCVGMRFALVEAKVCLAYVLSHFKIKRCAQTKVPLEFLMGNGLLQAKEVTLQMNSFRETVMSVKKMRSVYKEVVGTLTPKYIIENNTDLPPLTRYSVLIEVKACSLSEVDIKLMQLVSRDSSPSHYSVGKDISGIVREVGNAVTSLKPGDEVVGISPILDFLDCRKYFAEFDVTKKPETVSFVDAAACIGDAVRSYTALHYLGRLSHGDTVLVMDGASAFGSLCIQLAHHWGAKVITTVSSEDEKLYLDGLEDQVALVIDQRKRSLSTYHTSSFRNGNSEMIWSACMEETGGLGVDLIVDNGVTLFSDNEYRILTNDNYSYPVPSKHEIISALAVGGRWITSKENLQLDPPNSRLLFLKCASLGFLFEHAWTLSSTQQGQYLHILMDIMEKVADGVIRPNVYHTVSFDSVPETMKKLPSVRVGKIVMKMD</sequence>
<dbReference type="AlphaFoldDB" id="A0A8T0G1C9"/>
<dbReference type="GO" id="GO:0016712">
    <property type="term" value="F:oxidoreductase activity, acting on paired donors, with incorporation or reduction of molecular oxygen, reduced flavin or flavoprotein as one donor, and incorporation of one atom of oxygen"/>
    <property type="evidence" value="ECO:0007669"/>
    <property type="project" value="InterPro"/>
</dbReference>
<dbReference type="PRINTS" id="PR01689">
    <property type="entry name" value="EP450IICYP3A"/>
</dbReference>
<reference evidence="9" key="1">
    <citation type="journal article" date="2020" name="bioRxiv">
        <title>Chromosome-level reference genome of the European wasp spider Argiope bruennichi: a resource for studies on range expansion and evolutionary adaptation.</title>
        <authorList>
            <person name="Sheffer M.M."/>
            <person name="Hoppe A."/>
            <person name="Krehenwinkel H."/>
            <person name="Uhl G."/>
            <person name="Kuss A.W."/>
            <person name="Jensen L."/>
            <person name="Jensen C."/>
            <person name="Gillespie R.G."/>
            <person name="Hoff K.J."/>
            <person name="Prost S."/>
        </authorList>
    </citation>
    <scope>NUCLEOTIDE SEQUENCE</scope>
</reference>
<dbReference type="SMART" id="SM00829">
    <property type="entry name" value="PKS_ER"/>
    <property type="match status" value="1"/>
</dbReference>
<dbReference type="Gene3D" id="3.90.180.10">
    <property type="entry name" value="Medium-chain alcohol dehydrogenases, catalytic domain"/>
    <property type="match status" value="1"/>
</dbReference>
<dbReference type="InterPro" id="IPR036396">
    <property type="entry name" value="Cyt_P450_sf"/>
</dbReference>
<dbReference type="SUPFAM" id="SSF51735">
    <property type="entry name" value="NAD(P)-binding Rossmann-fold domains"/>
    <property type="match status" value="1"/>
</dbReference>
<dbReference type="SUPFAM" id="SSF48264">
    <property type="entry name" value="Cytochrome P450"/>
    <property type="match status" value="1"/>
</dbReference>
<evidence type="ECO:0000313" key="9">
    <source>
        <dbReference type="EMBL" id="KAF8795780.1"/>
    </source>
</evidence>
<name>A0A8T0G1C9_ARGBR</name>
<evidence type="ECO:0000256" key="5">
    <source>
        <dbReference type="ARBA" id="ARBA00023002"/>
    </source>
</evidence>
<keyword evidence="4" id="KW-0479">Metal-binding</keyword>
<dbReference type="EMBL" id="JABXBU010000001">
    <property type="protein sequence ID" value="KAF8795780.1"/>
    <property type="molecule type" value="Genomic_DNA"/>
</dbReference>
<dbReference type="InterPro" id="IPR001128">
    <property type="entry name" value="Cyt_P450"/>
</dbReference>